<dbReference type="Gene3D" id="3.40.50.150">
    <property type="entry name" value="Vaccinia Virus protein VP39"/>
    <property type="match status" value="1"/>
</dbReference>
<feature type="compositionally biased region" description="Polar residues" evidence="1">
    <location>
        <begin position="1"/>
        <end position="11"/>
    </location>
</feature>
<dbReference type="AlphaFoldDB" id="L7VW15"/>
<dbReference type="GO" id="GO:0008168">
    <property type="term" value="F:methyltransferase activity"/>
    <property type="evidence" value="ECO:0007669"/>
    <property type="project" value="UniProtKB-KW"/>
</dbReference>
<dbReference type="Pfam" id="PF13649">
    <property type="entry name" value="Methyltransf_25"/>
    <property type="match status" value="1"/>
</dbReference>
<keyword evidence="3" id="KW-0808">Transferase</keyword>
<evidence type="ECO:0000259" key="2">
    <source>
        <dbReference type="Pfam" id="PF13649"/>
    </source>
</evidence>
<dbReference type="InterPro" id="IPR029063">
    <property type="entry name" value="SAM-dependent_MTases_sf"/>
</dbReference>
<evidence type="ECO:0000256" key="1">
    <source>
        <dbReference type="SAM" id="MobiDB-lite"/>
    </source>
</evidence>
<name>L7VW15_9BACT</name>
<organism evidence="3">
    <name type="scientific">uncultured bacterium A1Q1_fos_550</name>
    <dbReference type="NCBI Taxonomy" id="1256583"/>
    <lineage>
        <taxon>Bacteria</taxon>
        <taxon>environmental samples</taxon>
    </lineage>
</organism>
<sequence>MNTGANLSPKAQSGGHGGEPASAWVRRWSPWVTHGGTVLDVACGLGRHTRWFLARGHGVCAVDRSGEAIDTVRALAPAGADGRLETRVADLENGPWPFEGRRFDAVIVTNYLWRPLLPAIVDSVADDGVLIYETFAAGNEAVGRPARAEFLLQPGELIAACTGLRVLAFEDGYLDGPPRFVQRIAAIRTCTGSAWPRLPLGQ</sequence>
<dbReference type="InterPro" id="IPR041698">
    <property type="entry name" value="Methyltransf_25"/>
</dbReference>
<dbReference type="EMBL" id="JX649875">
    <property type="protein sequence ID" value="AGC71531.1"/>
    <property type="molecule type" value="Genomic_DNA"/>
</dbReference>
<proteinExistence type="predicted"/>
<feature type="region of interest" description="Disordered" evidence="1">
    <location>
        <begin position="1"/>
        <end position="21"/>
    </location>
</feature>
<dbReference type="CDD" id="cd02440">
    <property type="entry name" value="AdoMet_MTases"/>
    <property type="match status" value="1"/>
</dbReference>
<protein>
    <submittedName>
        <fullName evidence="3">Putative SAM-dependent methyltransferase Bucepa02006346</fullName>
    </submittedName>
</protein>
<keyword evidence="3" id="KW-0489">Methyltransferase</keyword>
<evidence type="ECO:0000313" key="3">
    <source>
        <dbReference type="EMBL" id="AGC71531.1"/>
    </source>
</evidence>
<dbReference type="SUPFAM" id="SSF53335">
    <property type="entry name" value="S-adenosyl-L-methionine-dependent methyltransferases"/>
    <property type="match status" value="1"/>
</dbReference>
<dbReference type="GO" id="GO:0032259">
    <property type="term" value="P:methylation"/>
    <property type="evidence" value="ECO:0007669"/>
    <property type="project" value="UniProtKB-KW"/>
</dbReference>
<feature type="domain" description="Methyltransferase" evidence="2">
    <location>
        <begin position="38"/>
        <end position="124"/>
    </location>
</feature>
<reference evidence="3" key="1">
    <citation type="submission" date="2012-09" db="EMBL/GenBank/DDBJ databases">
        <title>Metagenomic Characterization of a Microbial Community in Wastewater Detects High Levels of Antibiotic Resistance.</title>
        <authorList>
            <person name="Abrams M."/>
            <person name="Caldwell A."/>
            <person name="Vandaei E."/>
            <person name="Lee W."/>
            <person name="Perrott J."/>
            <person name="Khan S.Y."/>
            <person name="Ta J."/>
            <person name="Romero D."/>
            <person name="Nguyen V."/>
            <person name="Pourmand N."/>
            <person name="Ouverney C.C."/>
        </authorList>
    </citation>
    <scope>NUCLEOTIDE SEQUENCE</scope>
</reference>
<accession>L7VW15</accession>